<geneLocation type="mitochondrion" evidence="4"/>
<gene>
    <name evidence="4" type="primary">rps11</name>
</gene>
<sequence length="145" mass="16251">MNINQNQLISKPKISRKKFKRDKTQKLTNLKANGFIYIQGNKTNTIITLTDLEGNTKNWASSGSCGYKGARRKNQYAAKAVAEKVAKKALTIGYKYIILYIRGTSQSNQKSAVKGLAYSGLKILRIKNTTNLPHNGCRASKKRRK</sequence>
<dbReference type="GO" id="GO:1990904">
    <property type="term" value="C:ribonucleoprotein complex"/>
    <property type="evidence" value="ECO:0007669"/>
    <property type="project" value="UniProtKB-KW"/>
</dbReference>
<evidence type="ECO:0000256" key="1">
    <source>
        <dbReference type="ARBA" id="ARBA00006194"/>
    </source>
</evidence>
<keyword evidence="4" id="KW-0496">Mitochondrion</keyword>
<dbReference type="PIRSF" id="PIRSF002131">
    <property type="entry name" value="Ribosomal_S11"/>
    <property type="match status" value="1"/>
</dbReference>
<dbReference type="InterPro" id="IPR001971">
    <property type="entry name" value="Ribosomal_uS11"/>
</dbReference>
<dbReference type="PANTHER" id="PTHR11759">
    <property type="entry name" value="40S RIBOSOMAL PROTEIN S14/30S RIBOSOMAL PROTEIN S11"/>
    <property type="match status" value="1"/>
</dbReference>
<dbReference type="GO" id="GO:0006412">
    <property type="term" value="P:translation"/>
    <property type="evidence" value="ECO:0007669"/>
    <property type="project" value="InterPro"/>
</dbReference>
<dbReference type="AlphaFoldDB" id="A0A650AR80"/>
<proteinExistence type="inferred from homology"/>
<dbReference type="HAMAP" id="MF_01310">
    <property type="entry name" value="Ribosomal_uS11"/>
    <property type="match status" value="1"/>
</dbReference>
<keyword evidence="2 4" id="KW-0689">Ribosomal protein</keyword>
<evidence type="ECO:0000313" key="4">
    <source>
        <dbReference type="EMBL" id="QGP70642.1"/>
    </source>
</evidence>
<dbReference type="GO" id="GO:0005840">
    <property type="term" value="C:ribosome"/>
    <property type="evidence" value="ECO:0007669"/>
    <property type="project" value="UniProtKB-KW"/>
</dbReference>
<evidence type="ECO:0000256" key="3">
    <source>
        <dbReference type="ARBA" id="ARBA00023274"/>
    </source>
</evidence>
<dbReference type="EMBL" id="MN642087">
    <property type="protein sequence ID" value="QGP70642.1"/>
    <property type="molecule type" value="Genomic_DNA"/>
</dbReference>
<comment type="similarity">
    <text evidence="1">Belongs to the universal ribosomal protein uS11 family.</text>
</comment>
<name>A0A650AR80_9CHLO</name>
<dbReference type="SUPFAM" id="SSF53137">
    <property type="entry name" value="Translational machinery components"/>
    <property type="match status" value="1"/>
</dbReference>
<dbReference type="GO" id="GO:0003735">
    <property type="term" value="F:structural constituent of ribosome"/>
    <property type="evidence" value="ECO:0007669"/>
    <property type="project" value="InterPro"/>
</dbReference>
<dbReference type="InterPro" id="IPR036967">
    <property type="entry name" value="Ribosomal_uS11_sf"/>
</dbReference>
<organism evidence="4">
    <name type="scientific">Tetraselmis sp. CCMP 881</name>
    <dbReference type="NCBI Taxonomy" id="1812852"/>
    <lineage>
        <taxon>Eukaryota</taxon>
        <taxon>Viridiplantae</taxon>
        <taxon>Chlorophyta</taxon>
        <taxon>core chlorophytes</taxon>
        <taxon>Chlorodendrophyceae</taxon>
        <taxon>Chlorodendrales</taxon>
        <taxon>Chlorodendraceae</taxon>
        <taxon>Tetraselmis</taxon>
    </lineage>
</organism>
<keyword evidence="3" id="KW-0687">Ribonucleoprotein</keyword>
<dbReference type="Gene3D" id="3.30.420.80">
    <property type="entry name" value="Ribosomal protein S11"/>
    <property type="match status" value="1"/>
</dbReference>
<dbReference type="NCBIfam" id="NF003698">
    <property type="entry name" value="PRK05309.1"/>
    <property type="match status" value="1"/>
</dbReference>
<protein>
    <submittedName>
        <fullName evidence="4">Ribosomal protein S11</fullName>
    </submittedName>
</protein>
<accession>A0A650AR80</accession>
<reference evidence="4" key="1">
    <citation type="submission" date="2019-11" db="EMBL/GenBank/DDBJ databases">
        <title>Complete mitogenomes of the chlorophyte green algae Scherffelia dubia and Tetraselmis sp. CCMP 881 (Chlorodendrophyceae).</title>
        <authorList>
            <person name="Turmel M."/>
            <person name="Otis C."/>
            <person name="de Cambiaire J.-C."/>
            <person name="Lemieux C."/>
        </authorList>
    </citation>
    <scope>NUCLEOTIDE SEQUENCE</scope>
</reference>
<dbReference type="Pfam" id="PF00411">
    <property type="entry name" value="Ribosomal_S11"/>
    <property type="match status" value="1"/>
</dbReference>
<evidence type="ECO:0000256" key="2">
    <source>
        <dbReference type="ARBA" id="ARBA00022980"/>
    </source>
</evidence>